<dbReference type="Pfam" id="PF09719">
    <property type="entry name" value="C_GCAxxG_C_C"/>
    <property type="match status" value="2"/>
</dbReference>
<gene>
    <name evidence="2" type="ORF">FUA22_02105</name>
</gene>
<protein>
    <submittedName>
        <fullName evidence="2">C_GCAxxG_C_C family protein</fullName>
    </submittedName>
</protein>
<comment type="caution">
    <text evidence="2">The sequence shown here is derived from an EMBL/GenBank/DDBJ whole genome shotgun (WGS) entry which is preliminary data.</text>
</comment>
<evidence type="ECO:0000256" key="1">
    <source>
        <dbReference type="SAM" id="Phobius"/>
    </source>
</evidence>
<dbReference type="EMBL" id="VRKQ01000008">
    <property type="protein sequence ID" value="TXG38700.1"/>
    <property type="molecule type" value="Genomic_DNA"/>
</dbReference>
<evidence type="ECO:0000313" key="3">
    <source>
        <dbReference type="Proteomes" id="UP000321080"/>
    </source>
</evidence>
<keyword evidence="1" id="KW-0812">Transmembrane</keyword>
<accession>A0A5C7GK90</accession>
<keyword evidence="1" id="KW-0472">Membrane</keyword>
<reference evidence="2 3" key="1">
    <citation type="submission" date="2019-08" db="EMBL/GenBank/DDBJ databases">
        <title>Seonamhaeicola sediminis sp. nov., isolated from marine sediment.</title>
        <authorList>
            <person name="Cao W.R."/>
        </authorList>
    </citation>
    <scope>NUCLEOTIDE SEQUENCE [LARGE SCALE GENOMIC DNA]</scope>
    <source>
        <strain evidence="2 3">1505</strain>
    </source>
</reference>
<dbReference type="Proteomes" id="UP000321080">
    <property type="component" value="Unassembled WGS sequence"/>
</dbReference>
<keyword evidence="1" id="KW-1133">Transmembrane helix</keyword>
<dbReference type="AlphaFoldDB" id="A0A5C7GK90"/>
<dbReference type="RefSeq" id="WP_147766110.1">
    <property type="nucleotide sequence ID" value="NZ_VRKQ01000008.1"/>
</dbReference>
<dbReference type="OrthoDB" id="1157536at2"/>
<dbReference type="InterPro" id="IPR010181">
    <property type="entry name" value="CGCAxxGCC_motif"/>
</dbReference>
<organism evidence="2 3">
    <name type="scientific">Seonamhaeicola maritimus</name>
    <dbReference type="NCBI Taxonomy" id="2591822"/>
    <lineage>
        <taxon>Bacteria</taxon>
        <taxon>Pseudomonadati</taxon>
        <taxon>Bacteroidota</taxon>
        <taxon>Flavobacteriia</taxon>
        <taxon>Flavobacteriales</taxon>
        <taxon>Flavobacteriaceae</taxon>
    </lineage>
</organism>
<keyword evidence="3" id="KW-1185">Reference proteome</keyword>
<proteinExistence type="predicted"/>
<evidence type="ECO:0000313" key="2">
    <source>
        <dbReference type="EMBL" id="TXG38700.1"/>
    </source>
</evidence>
<feature type="transmembrane region" description="Helical" evidence="1">
    <location>
        <begin position="184"/>
        <end position="209"/>
    </location>
</feature>
<name>A0A5C7GK90_9FLAO</name>
<sequence>MNYDVKNIVDGPKDGKKVFRKLGTCSRTFFYILNREFGYLKELEERASDTLAGGIMQQGHQCGMLWGASLAVGAEAYRKCKDQNQAIKVAINATQKVMVSFSNREHTINCREITRCNFSSKLSMAKYFFSGRFLHCFYLAEKWAPEAVKSAMDGLSGIQKNDSEMCISCASEVAEKMGASKEEVVMVSGFAGGLGLCGAACGALAAAVWMKSLKWCREVAKKTSMTNPYSKNSLDIFYKATNSKILCSEIIGREFKSIQDHTSFIKNGGCERLIETLSKY</sequence>